<proteinExistence type="predicted"/>
<dbReference type="KEGG" id="amaq:GO499_04915"/>
<evidence type="ECO:0000256" key="1">
    <source>
        <dbReference type="SAM" id="SignalP"/>
    </source>
</evidence>
<gene>
    <name evidence="2" type="ORF">GO499_04915</name>
</gene>
<dbReference type="EMBL" id="CP046620">
    <property type="protein sequence ID" value="QHQ34577.1"/>
    <property type="molecule type" value="Genomic_DNA"/>
</dbReference>
<reference evidence="2 3" key="1">
    <citation type="submission" date="2019-12" db="EMBL/GenBank/DDBJ databases">
        <title>Complete genome sequence of Algicella marina strain 9Alg 56(T) isolated from the red alga Tichocarpus crinitus.</title>
        <authorList>
            <person name="Kim S.-G."/>
            <person name="Nedashkovskaya O.I."/>
        </authorList>
    </citation>
    <scope>NUCLEOTIDE SEQUENCE [LARGE SCALE GENOMIC DNA]</scope>
    <source>
        <strain evidence="2 3">9Alg 56</strain>
    </source>
</reference>
<evidence type="ECO:0000313" key="2">
    <source>
        <dbReference type="EMBL" id="QHQ34577.1"/>
    </source>
</evidence>
<evidence type="ECO:0000313" key="3">
    <source>
        <dbReference type="Proteomes" id="UP000464495"/>
    </source>
</evidence>
<dbReference type="RefSeq" id="WP_161861146.1">
    <property type="nucleotide sequence ID" value="NZ_CP046620.1"/>
</dbReference>
<dbReference type="Gene3D" id="2.40.160.170">
    <property type="match status" value="1"/>
</dbReference>
<keyword evidence="1" id="KW-0732">Signal</keyword>
<feature type="chain" id="PRO_5026890547" description="Outer membrane protein beta-barrel domain-containing protein" evidence="1">
    <location>
        <begin position="25"/>
        <end position="213"/>
    </location>
</feature>
<dbReference type="Proteomes" id="UP000464495">
    <property type="component" value="Chromosome"/>
</dbReference>
<sequence length="213" mass="22770">MPRLTSVHGQACGLLLFSCLAAFGQEHDTWLEAGISTYGPTIAPAASLSERFAVRAPISVAGYGTHYTDRDGNTYEVDLSAFQAALMADFHPFENGFRLSSGFAFGGYRATGRVDDPVYQGVTIPGEVSLRMAQKVPAAPQVAVGYTSGARRNLGLFAEIGVRYAPYRISYSSDQVLTPGQRAGLEATVADMNDDLNSFGFTPFAAFGVTLNF</sequence>
<protein>
    <recommendedName>
        <fullName evidence="4">Outer membrane protein beta-barrel domain-containing protein</fullName>
    </recommendedName>
</protein>
<keyword evidence="3" id="KW-1185">Reference proteome</keyword>
<dbReference type="AlphaFoldDB" id="A0A6P1SXU3"/>
<evidence type="ECO:0008006" key="4">
    <source>
        <dbReference type="Google" id="ProtNLM"/>
    </source>
</evidence>
<feature type="signal peptide" evidence="1">
    <location>
        <begin position="1"/>
        <end position="24"/>
    </location>
</feature>
<accession>A0A6P1SXU3</accession>
<dbReference type="PROSITE" id="PS51257">
    <property type="entry name" value="PROKAR_LIPOPROTEIN"/>
    <property type="match status" value="1"/>
</dbReference>
<organism evidence="2 3">
    <name type="scientific">Algicella marina</name>
    <dbReference type="NCBI Taxonomy" id="2683284"/>
    <lineage>
        <taxon>Bacteria</taxon>
        <taxon>Pseudomonadati</taxon>
        <taxon>Pseudomonadota</taxon>
        <taxon>Alphaproteobacteria</taxon>
        <taxon>Rhodobacterales</taxon>
        <taxon>Paracoccaceae</taxon>
        <taxon>Algicella</taxon>
    </lineage>
</organism>
<name>A0A6P1SXU3_9RHOB</name>